<comment type="caution">
    <text evidence="1">The sequence shown here is derived from an EMBL/GenBank/DDBJ whole genome shotgun (WGS) entry which is preliminary data.</text>
</comment>
<reference evidence="2" key="1">
    <citation type="journal article" date="2019" name="Int. J. Syst. Evol. Microbiol.">
        <title>The Global Catalogue of Microorganisms (GCM) 10K type strain sequencing project: providing services to taxonomists for standard genome sequencing and annotation.</title>
        <authorList>
            <consortium name="The Broad Institute Genomics Platform"/>
            <consortium name="The Broad Institute Genome Sequencing Center for Infectious Disease"/>
            <person name="Wu L."/>
            <person name="Ma J."/>
        </authorList>
    </citation>
    <scope>NUCLEOTIDE SEQUENCE [LARGE SCALE GENOMIC DNA]</scope>
    <source>
        <strain evidence="2">KACC 14249</strain>
    </source>
</reference>
<dbReference type="Proteomes" id="UP001596189">
    <property type="component" value="Unassembled WGS sequence"/>
</dbReference>
<dbReference type="RefSeq" id="WP_345716094.1">
    <property type="nucleotide sequence ID" value="NZ_BAABFP010000004.1"/>
</dbReference>
<evidence type="ECO:0000313" key="1">
    <source>
        <dbReference type="EMBL" id="MFC6007290.1"/>
    </source>
</evidence>
<gene>
    <name evidence="1" type="ORF">ACFQDO_09135</name>
</gene>
<keyword evidence="2" id="KW-1185">Reference proteome</keyword>
<evidence type="ECO:0000313" key="2">
    <source>
        <dbReference type="Proteomes" id="UP001596189"/>
    </source>
</evidence>
<name>A0ABW1JE51_9ACTN</name>
<organism evidence="1 2">
    <name type="scientific">Angustibacter luteus</name>
    <dbReference type="NCBI Taxonomy" id="658456"/>
    <lineage>
        <taxon>Bacteria</taxon>
        <taxon>Bacillati</taxon>
        <taxon>Actinomycetota</taxon>
        <taxon>Actinomycetes</taxon>
        <taxon>Kineosporiales</taxon>
        <taxon>Kineosporiaceae</taxon>
    </lineage>
</organism>
<sequence length="207" mass="22296">MTSTGQVDLYWLPLGAGERSGCVRWNGRLFESIVARRTRRMPSDLYHSALEIHLDDVRFTIEMTPVWGNGSGDRGVVATGPVGLRALGRSRFFRYEVRCWRGGSIPDLAEAAGGRRTLRTDPHVARRVLDLVSTVPTATWGRDELGTGDMWNSNSLTSWLIASAGIGTDDVAPPLGGRAPGWTAGLAVARRGPAVSSVGPTPTTRSP</sequence>
<proteinExistence type="predicted"/>
<accession>A0ABW1JE51</accession>
<dbReference type="EMBL" id="JBHSRD010000003">
    <property type="protein sequence ID" value="MFC6007290.1"/>
    <property type="molecule type" value="Genomic_DNA"/>
</dbReference>
<protein>
    <submittedName>
        <fullName evidence="1">Uncharacterized protein</fullName>
    </submittedName>
</protein>